<organism evidence="4">
    <name type="scientific">Noctiluca scintillans</name>
    <name type="common">Sea sparkle</name>
    <name type="synonym">Red tide dinoflagellate</name>
    <dbReference type="NCBI Taxonomy" id="2966"/>
    <lineage>
        <taxon>Eukaryota</taxon>
        <taxon>Sar</taxon>
        <taxon>Alveolata</taxon>
        <taxon>Dinophyceae</taxon>
        <taxon>Noctilucales</taxon>
        <taxon>Noctilucaceae</taxon>
        <taxon>Noctiluca</taxon>
    </lineage>
</organism>
<evidence type="ECO:0000313" key="4">
    <source>
        <dbReference type="EMBL" id="CAD8834126.1"/>
    </source>
</evidence>
<dbReference type="InterPro" id="IPR036424">
    <property type="entry name" value="UPP_synth-like_sf"/>
</dbReference>
<dbReference type="EC" id="2.5.1.-" evidence="3"/>
<dbReference type="GO" id="GO:0045547">
    <property type="term" value="F:ditrans,polycis-polyprenyl diphosphate synthase [(2E,6E)-farnesyl diphosphate specific] activity"/>
    <property type="evidence" value="ECO:0007669"/>
    <property type="project" value="TreeGrafter"/>
</dbReference>
<gene>
    <name evidence="4" type="ORF">NSCI0253_LOCUS8474</name>
</gene>
<evidence type="ECO:0000256" key="1">
    <source>
        <dbReference type="ARBA" id="ARBA00005432"/>
    </source>
</evidence>
<dbReference type="AlphaFoldDB" id="A0A7S0ZW89"/>
<evidence type="ECO:0000256" key="3">
    <source>
        <dbReference type="RuleBase" id="RU363018"/>
    </source>
</evidence>
<reference evidence="4" key="1">
    <citation type="submission" date="2021-01" db="EMBL/GenBank/DDBJ databases">
        <authorList>
            <person name="Corre E."/>
            <person name="Pelletier E."/>
            <person name="Niang G."/>
            <person name="Scheremetjew M."/>
            <person name="Finn R."/>
            <person name="Kale V."/>
            <person name="Holt S."/>
            <person name="Cochrane G."/>
            <person name="Meng A."/>
            <person name="Brown T."/>
            <person name="Cohen L."/>
        </authorList>
    </citation>
    <scope>NUCLEOTIDE SEQUENCE</scope>
</reference>
<dbReference type="PANTHER" id="PTHR10291">
    <property type="entry name" value="DEHYDRODOLICHYL DIPHOSPHATE SYNTHASE FAMILY MEMBER"/>
    <property type="match status" value="1"/>
</dbReference>
<dbReference type="InterPro" id="IPR001441">
    <property type="entry name" value="UPP_synth-like"/>
</dbReference>
<dbReference type="EMBL" id="HBFQ01012108">
    <property type="protein sequence ID" value="CAD8834126.1"/>
    <property type="molecule type" value="Transcribed_RNA"/>
</dbReference>
<proteinExistence type="inferred from homology"/>
<comment type="similarity">
    <text evidence="1 3">Belongs to the UPP synthase family.</text>
</comment>
<dbReference type="NCBIfam" id="TIGR00055">
    <property type="entry name" value="uppS"/>
    <property type="match status" value="1"/>
</dbReference>
<sequence>MDRNSRADSDRKFGRWRMTSWLTMQVNNTRGALQRTVMVAWYVIRAAVRNVGAAGGGWALLATFRAAAEAVAMDVDGPVPQHIAVIMDGNRRFGRREHGDSLSGHAAGGRKLNEFVEWCVEAGVKILTVFAFSTENWKRDPGEVEGMMALFLAEVPRLGEHVARLDVRVRFLVSEDGPLPLELKTAMHELEEKTARSDGLQLNVCLSYGGRGDVLEACKCLAREAKAGKIDPDGIDEGALAGRMLTGGLPDPDVLIRTSGEKRLSNFLMFQLAYAELFFLDKHWPEVTRKDLNEIITKYQQRHRRFGK</sequence>
<dbReference type="SUPFAM" id="SSF64005">
    <property type="entry name" value="Undecaprenyl diphosphate synthase"/>
    <property type="match status" value="1"/>
</dbReference>
<dbReference type="Gene3D" id="3.40.1180.10">
    <property type="entry name" value="Decaprenyl diphosphate synthase-like"/>
    <property type="match status" value="1"/>
</dbReference>
<protein>
    <recommendedName>
        <fullName evidence="3">Alkyl transferase</fullName>
        <ecNumber evidence="3">2.5.1.-</ecNumber>
    </recommendedName>
</protein>
<dbReference type="GO" id="GO:0005783">
    <property type="term" value="C:endoplasmic reticulum"/>
    <property type="evidence" value="ECO:0007669"/>
    <property type="project" value="TreeGrafter"/>
</dbReference>
<name>A0A7S0ZW89_NOCSC</name>
<dbReference type="Pfam" id="PF01255">
    <property type="entry name" value="Prenyltransf"/>
    <property type="match status" value="1"/>
</dbReference>
<dbReference type="PANTHER" id="PTHR10291:SF43">
    <property type="entry name" value="DEHYDRODOLICHYL DIPHOSPHATE SYNTHASE COMPLEX SUBUNIT DHDDS"/>
    <property type="match status" value="1"/>
</dbReference>
<dbReference type="HAMAP" id="MF_01139">
    <property type="entry name" value="ISPT"/>
    <property type="match status" value="1"/>
</dbReference>
<keyword evidence="2 3" id="KW-0808">Transferase</keyword>
<dbReference type="GO" id="GO:0016094">
    <property type="term" value="P:polyprenol biosynthetic process"/>
    <property type="evidence" value="ECO:0007669"/>
    <property type="project" value="TreeGrafter"/>
</dbReference>
<evidence type="ECO:0000256" key="2">
    <source>
        <dbReference type="ARBA" id="ARBA00022679"/>
    </source>
</evidence>
<dbReference type="CDD" id="cd00475">
    <property type="entry name" value="Cis_IPPS"/>
    <property type="match status" value="1"/>
</dbReference>
<accession>A0A7S0ZW89</accession>